<reference evidence="2 3" key="1">
    <citation type="submission" date="2017-09" db="EMBL/GenBank/DDBJ databases">
        <title>Depth-based differentiation of microbial function through sediment-hosted aquifers and enrichment of novel symbionts in the deep terrestrial subsurface.</title>
        <authorList>
            <person name="Probst A.J."/>
            <person name="Ladd B."/>
            <person name="Jarett J.K."/>
            <person name="Geller-Mcgrath D.E."/>
            <person name="Sieber C.M."/>
            <person name="Emerson J.B."/>
            <person name="Anantharaman K."/>
            <person name="Thomas B.C."/>
            <person name="Malmstrom R."/>
            <person name="Stieglmeier M."/>
            <person name="Klingl A."/>
            <person name="Woyke T."/>
            <person name="Ryan C.M."/>
            <person name="Banfield J.F."/>
        </authorList>
    </citation>
    <scope>NUCLEOTIDE SEQUENCE [LARGE SCALE GENOMIC DNA]</scope>
    <source>
        <strain evidence="2">CG22_combo_CG10-13_8_21_14_all_38_20</strain>
    </source>
</reference>
<keyword evidence="1" id="KW-1133">Transmembrane helix</keyword>
<keyword evidence="1" id="KW-0812">Transmembrane</keyword>
<evidence type="ECO:0000313" key="2">
    <source>
        <dbReference type="EMBL" id="PIP61573.1"/>
    </source>
</evidence>
<feature type="transmembrane region" description="Helical" evidence="1">
    <location>
        <begin position="46"/>
        <end position="62"/>
    </location>
</feature>
<dbReference type="EMBL" id="PCTA01000023">
    <property type="protein sequence ID" value="PIP61573.1"/>
    <property type="molecule type" value="Genomic_DNA"/>
</dbReference>
<evidence type="ECO:0000256" key="1">
    <source>
        <dbReference type="SAM" id="Phobius"/>
    </source>
</evidence>
<feature type="transmembrane region" description="Helical" evidence="1">
    <location>
        <begin position="96"/>
        <end position="115"/>
    </location>
</feature>
<name>A0A2H0BV70_9BACT</name>
<protein>
    <submittedName>
        <fullName evidence="2">Uncharacterized protein</fullName>
    </submittedName>
</protein>
<feature type="transmembrane region" description="Helical" evidence="1">
    <location>
        <begin position="22"/>
        <end position="39"/>
    </location>
</feature>
<comment type="caution">
    <text evidence="2">The sequence shown here is derived from an EMBL/GenBank/DDBJ whole genome shotgun (WGS) entry which is preliminary data.</text>
</comment>
<proteinExistence type="predicted"/>
<evidence type="ECO:0000313" key="3">
    <source>
        <dbReference type="Proteomes" id="UP000231246"/>
    </source>
</evidence>
<sequence>MEAVTLKQQAASTLLATFLHNQYAFAFGLGIIISLVLLLGKPNRNTVLFLISFIILFIAFEYDKHIVSALEEQTINSMALTQGGAMVWLKRALYKILPFLFFITGWGTLFLAIILQATTDKSKLKD</sequence>
<accession>A0A2H0BV70</accession>
<keyword evidence="1" id="KW-0472">Membrane</keyword>
<dbReference type="Proteomes" id="UP000231246">
    <property type="component" value="Unassembled WGS sequence"/>
</dbReference>
<organism evidence="2 3">
    <name type="scientific">Candidatus Roizmanbacteria bacterium CG22_combo_CG10-13_8_21_14_all_38_20</name>
    <dbReference type="NCBI Taxonomy" id="1974862"/>
    <lineage>
        <taxon>Bacteria</taxon>
        <taxon>Candidatus Roizmaniibacteriota</taxon>
    </lineage>
</organism>
<dbReference type="AlphaFoldDB" id="A0A2H0BV70"/>
<gene>
    <name evidence="2" type="ORF">COW99_03550</name>
</gene>